<keyword evidence="1" id="KW-0812">Transmembrane</keyword>
<name>A0ABT5LFQ5_9GAMM</name>
<dbReference type="InterPro" id="IPR046730">
    <property type="entry name" value="DUF6622"/>
</dbReference>
<feature type="transmembrane region" description="Helical" evidence="1">
    <location>
        <begin position="104"/>
        <end position="126"/>
    </location>
</feature>
<dbReference type="Pfam" id="PF20327">
    <property type="entry name" value="DUF6622"/>
    <property type="match status" value="1"/>
</dbReference>
<accession>A0ABT5LFQ5</accession>
<evidence type="ECO:0000313" key="2">
    <source>
        <dbReference type="EMBL" id="MDC9589947.1"/>
    </source>
</evidence>
<evidence type="ECO:0008006" key="4">
    <source>
        <dbReference type="Google" id="ProtNLM"/>
    </source>
</evidence>
<dbReference type="RefSeq" id="WP_273555257.1">
    <property type="nucleotide sequence ID" value="NZ_JAQRFI010000024.1"/>
</dbReference>
<keyword evidence="3" id="KW-1185">Reference proteome</keyword>
<evidence type="ECO:0000313" key="3">
    <source>
        <dbReference type="Proteomes" id="UP001217178"/>
    </source>
</evidence>
<feature type="transmembrane region" description="Helical" evidence="1">
    <location>
        <begin position="61"/>
        <end position="83"/>
    </location>
</feature>
<gene>
    <name evidence="2" type="ORF">PSI23_11700</name>
</gene>
<protein>
    <recommendedName>
        <fullName evidence="4">DUF1453 domain-containing protein</fullName>
    </recommendedName>
</protein>
<feature type="transmembrane region" description="Helical" evidence="1">
    <location>
        <begin position="39"/>
        <end position="55"/>
    </location>
</feature>
<feature type="transmembrane region" description="Helical" evidence="1">
    <location>
        <begin position="138"/>
        <end position="160"/>
    </location>
</feature>
<dbReference type="Proteomes" id="UP001217178">
    <property type="component" value="Unassembled WGS sequence"/>
</dbReference>
<feature type="transmembrane region" description="Helical" evidence="1">
    <location>
        <begin position="12"/>
        <end position="30"/>
    </location>
</feature>
<reference evidence="2 3" key="1">
    <citation type="submission" date="2023-02" db="EMBL/GenBank/DDBJ databases">
        <title>Entomopathogenic bacteria.</title>
        <authorList>
            <person name="Machado R.A."/>
        </authorList>
    </citation>
    <scope>NUCLEOTIDE SEQUENCE [LARGE SCALE GENOMIC DNA]</scope>
    <source>
        <strain evidence="2 3">XENO-10</strain>
    </source>
</reference>
<comment type="caution">
    <text evidence="2">The sequence shown here is derived from an EMBL/GenBank/DDBJ whole genome shotgun (WGS) entry which is preliminary data.</text>
</comment>
<organism evidence="2 3">
    <name type="scientific">Xenorhabdus yunnanensis</name>
    <dbReference type="NCBI Taxonomy" id="3025878"/>
    <lineage>
        <taxon>Bacteria</taxon>
        <taxon>Pseudomonadati</taxon>
        <taxon>Pseudomonadota</taxon>
        <taxon>Gammaproteobacteria</taxon>
        <taxon>Enterobacterales</taxon>
        <taxon>Morganellaceae</taxon>
        <taxon>Xenorhabdus</taxon>
    </lineage>
</organism>
<keyword evidence="1" id="KW-1133">Transmembrane helix</keyword>
<proteinExistence type="predicted"/>
<keyword evidence="1" id="KW-0472">Membrane</keyword>
<sequence length="169" mass="19647">MSILDIIKGTPIWVWVLFAFLIKRGINALYDREMRIERLFFMPILFFIWAVYSVWHETTFSNFAFLALILGVFAGGGIGWYLWRNQPRLRKKDESNLIIRSGTPLTLSLILIVFIVKFILSAMISINAVLLHSLNFNLMFGFLCGLSDGVFWGGTLNLFIHYYRNKKKL</sequence>
<dbReference type="EMBL" id="JAQRFI010000024">
    <property type="protein sequence ID" value="MDC9589947.1"/>
    <property type="molecule type" value="Genomic_DNA"/>
</dbReference>
<evidence type="ECO:0000256" key="1">
    <source>
        <dbReference type="SAM" id="Phobius"/>
    </source>
</evidence>